<feature type="compositionally biased region" description="Acidic residues" evidence="2">
    <location>
        <begin position="16"/>
        <end position="29"/>
    </location>
</feature>
<evidence type="ECO:0000313" key="3">
    <source>
        <dbReference type="EMBL" id="VEU40798.1"/>
    </source>
</evidence>
<accession>A0A448ZFI7</accession>
<feature type="region of interest" description="Disordered" evidence="2">
    <location>
        <begin position="958"/>
        <end position="1202"/>
    </location>
</feature>
<feature type="compositionally biased region" description="Basic and acidic residues" evidence="2">
    <location>
        <begin position="464"/>
        <end position="480"/>
    </location>
</feature>
<dbReference type="EMBL" id="CAACVS010000308">
    <property type="protein sequence ID" value="VEU40798.1"/>
    <property type="molecule type" value="Genomic_DNA"/>
</dbReference>
<feature type="compositionally biased region" description="Basic and acidic residues" evidence="2">
    <location>
        <begin position="1654"/>
        <end position="1673"/>
    </location>
</feature>
<dbReference type="Proteomes" id="UP000291116">
    <property type="component" value="Unassembled WGS sequence"/>
</dbReference>
<feature type="region of interest" description="Disordered" evidence="2">
    <location>
        <begin position="312"/>
        <end position="368"/>
    </location>
</feature>
<feature type="compositionally biased region" description="Basic and acidic residues" evidence="2">
    <location>
        <begin position="857"/>
        <end position="866"/>
    </location>
</feature>
<feature type="compositionally biased region" description="Acidic residues" evidence="2">
    <location>
        <begin position="985"/>
        <end position="995"/>
    </location>
</feature>
<evidence type="ECO:0000256" key="2">
    <source>
        <dbReference type="SAM" id="MobiDB-lite"/>
    </source>
</evidence>
<feature type="region of interest" description="Disordered" evidence="2">
    <location>
        <begin position="1823"/>
        <end position="1900"/>
    </location>
</feature>
<feature type="compositionally biased region" description="Basic and acidic residues" evidence="2">
    <location>
        <begin position="822"/>
        <end position="834"/>
    </location>
</feature>
<feature type="compositionally biased region" description="Basic and acidic residues" evidence="2">
    <location>
        <begin position="347"/>
        <end position="359"/>
    </location>
</feature>
<feature type="compositionally biased region" description="Basic and acidic residues" evidence="2">
    <location>
        <begin position="1889"/>
        <end position="1899"/>
    </location>
</feature>
<evidence type="ECO:0000313" key="4">
    <source>
        <dbReference type="Proteomes" id="UP000291116"/>
    </source>
</evidence>
<feature type="region of interest" description="Disordered" evidence="2">
    <location>
        <begin position="2190"/>
        <end position="2221"/>
    </location>
</feature>
<feature type="compositionally biased region" description="Basic and acidic residues" evidence="2">
    <location>
        <begin position="996"/>
        <end position="1032"/>
    </location>
</feature>
<feature type="compositionally biased region" description="Acidic residues" evidence="2">
    <location>
        <begin position="1871"/>
        <end position="1888"/>
    </location>
</feature>
<feature type="compositionally biased region" description="Basic and acidic residues" evidence="2">
    <location>
        <begin position="1930"/>
        <end position="1950"/>
    </location>
</feature>
<feature type="compositionally biased region" description="Basic and acidic residues" evidence="2">
    <location>
        <begin position="1144"/>
        <end position="1191"/>
    </location>
</feature>
<feature type="compositionally biased region" description="Basic and acidic residues" evidence="2">
    <location>
        <begin position="1049"/>
        <end position="1063"/>
    </location>
</feature>
<feature type="compositionally biased region" description="Polar residues" evidence="2">
    <location>
        <begin position="1859"/>
        <end position="1870"/>
    </location>
</feature>
<keyword evidence="1" id="KW-0175">Coiled coil</keyword>
<feature type="compositionally biased region" description="Basic residues" evidence="2">
    <location>
        <begin position="1970"/>
        <end position="1986"/>
    </location>
</feature>
<feature type="compositionally biased region" description="Basic and acidic residues" evidence="2">
    <location>
        <begin position="502"/>
        <end position="512"/>
    </location>
</feature>
<feature type="compositionally biased region" description="Gly residues" evidence="2">
    <location>
        <begin position="1"/>
        <end position="10"/>
    </location>
</feature>
<feature type="region of interest" description="Disordered" evidence="2">
    <location>
        <begin position="548"/>
        <end position="567"/>
    </location>
</feature>
<feature type="region of interest" description="Disordered" evidence="2">
    <location>
        <begin position="1593"/>
        <end position="1728"/>
    </location>
</feature>
<feature type="compositionally biased region" description="Basic and acidic residues" evidence="2">
    <location>
        <begin position="958"/>
        <end position="971"/>
    </location>
</feature>
<feature type="compositionally biased region" description="Basic and acidic residues" evidence="2">
    <location>
        <begin position="892"/>
        <end position="912"/>
    </location>
</feature>
<name>A0A448ZFI7_9STRA</name>
<keyword evidence="4" id="KW-1185">Reference proteome</keyword>
<feature type="compositionally biased region" description="Basic and acidic residues" evidence="2">
    <location>
        <begin position="1987"/>
        <end position="1997"/>
    </location>
</feature>
<feature type="compositionally biased region" description="Basic and acidic residues" evidence="2">
    <location>
        <begin position="628"/>
        <end position="655"/>
    </location>
</feature>
<feature type="region of interest" description="Disordered" evidence="2">
    <location>
        <begin position="1449"/>
        <end position="1567"/>
    </location>
</feature>
<protein>
    <submittedName>
        <fullName evidence="3">Uncharacterized protein</fullName>
    </submittedName>
</protein>
<feature type="region of interest" description="Disordered" evidence="2">
    <location>
        <begin position="1"/>
        <end position="154"/>
    </location>
</feature>
<feature type="compositionally biased region" description="Low complexity" evidence="2">
    <location>
        <begin position="1637"/>
        <end position="1651"/>
    </location>
</feature>
<feature type="region of interest" description="Disordered" evidence="2">
    <location>
        <begin position="628"/>
        <end position="659"/>
    </location>
</feature>
<evidence type="ECO:0000256" key="1">
    <source>
        <dbReference type="SAM" id="Coils"/>
    </source>
</evidence>
<feature type="compositionally biased region" description="Acidic residues" evidence="2">
    <location>
        <begin position="1625"/>
        <end position="1636"/>
    </location>
</feature>
<feature type="region of interest" description="Disordered" evidence="2">
    <location>
        <begin position="2402"/>
        <end position="2428"/>
    </location>
</feature>
<feature type="compositionally biased region" description="Basic and acidic residues" evidence="2">
    <location>
        <begin position="1464"/>
        <end position="1483"/>
    </location>
</feature>
<feature type="compositionally biased region" description="Basic and acidic residues" evidence="2">
    <location>
        <begin position="117"/>
        <end position="144"/>
    </location>
</feature>
<gene>
    <name evidence="3" type="ORF">PSNMU_V1.4_AUG-EV-PASAV3_0076950</name>
</gene>
<feature type="compositionally biased region" description="Basic and acidic residues" evidence="2">
    <location>
        <begin position="34"/>
        <end position="45"/>
    </location>
</feature>
<proteinExistence type="predicted"/>
<feature type="compositionally biased region" description="Acidic residues" evidence="2">
    <location>
        <begin position="1835"/>
        <end position="1848"/>
    </location>
</feature>
<feature type="compositionally biased region" description="Low complexity" evidence="2">
    <location>
        <begin position="2190"/>
        <end position="2204"/>
    </location>
</feature>
<dbReference type="OrthoDB" id="57341at2759"/>
<feature type="compositionally biased region" description="Low complexity" evidence="2">
    <location>
        <begin position="2402"/>
        <end position="2413"/>
    </location>
</feature>
<feature type="compositionally biased region" description="Basic and acidic residues" evidence="2">
    <location>
        <begin position="1126"/>
        <end position="1137"/>
    </location>
</feature>
<feature type="region of interest" description="Disordered" evidence="2">
    <location>
        <begin position="794"/>
        <end position="912"/>
    </location>
</feature>
<feature type="region of interest" description="Disordered" evidence="2">
    <location>
        <begin position="457"/>
        <end position="484"/>
    </location>
</feature>
<feature type="compositionally biased region" description="Polar residues" evidence="2">
    <location>
        <begin position="323"/>
        <end position="333"/>
    </location>
</feature>
<feature type="region of interest" description="Disordered" evidence="2">
    <location>
        <begin position="2110"/>
        <end position="2138"/>
    </location>
</feature>
<feature type="region of interest" description="Disordered" evidence="2">
    <location>
        <begin position="1357"/>
        <end position="1384"/>
    </location>
</feature>
<feature type="compositionally biased region" description="Basic and acidic residues" evidence="2">
    <location>
        <begin position="1375"/>
        <end position="1384"/>
    </location>
</feature>
<feature type="compositionally biased region" description="Basic and acidic residues" evidence="2">
    <location>
        <begin position="1683"/>
        <end position="1715"/>
    </location>
</feature>
<feature type="region of interest" description="Disordered" evidence="2">
    <location>
        <begin position="502"/>
        <end position="532"/>
    </location>
</feature>
<feature type="compositionally biased region" description="Basic and acidic residues" evidence="2">
    <location>
        <begin position="1071"/>
        <end position="1099"/>
    </location>
</feature>
<sequence length="2428" mass="276100">MVFGWFGGGQNKNDNNNDDENGNNDDENDNTVKPNDDKESSHEKPLILTTKPEIKTNTEDASPSQLDKSLLPTNSSAASWCSSSPSEPTTPTKKALHPPSPKSLSLKNASSTGSSRRGGEKKFHQDQQPRIGHNDFAMDNKEQDGGGNSLPDELLRQKRREEILQKTAWYEEHIRNCLEMEDGDLSALNKDDAVALGLFDSSKKQRNGFWSKGHPEDKYESQLTDDELEQLLVLAAQCRRAQKDEAEMEMLLERKENNDGDVDMDRLYHLELLFRQRKGEILDEEEIEELEIFEQEQKDKDDVSELFLESEPGLANETDEGRQTQTQNSTTLISDREAQEAEISLLRNDDAQLNDREDSGSLELNGSRAAVEESSMVGEVNSMTESEAELLKADFALPNEDDLDNDESKKILDKLDSDEKKIPEGLIIYGEGNDGGNLDSMTKSEAELLKEDFALGSEEDLDDDKSMAEFDKREEGHDIGADEEEIYSMTESEAELLKADFPSHKGEHEDNNKSTNLIDKMKAGTNDGADGEQILGLLDEGLNDTDHAVGKTTVTMDPGTHKEEEKKEITSVYSFDEEEFDDLLSRKERGETIDNNRLYELQLLFQQKSGEILTEKESMDLEKFRMQRANKTKDTSGLHTKEDGKQKETTDKNRIQSDSVLSFPEDTSLEVFQTQLKKIGLPLEISFSLFRDENDSASFCDNEKSSSMSTISGGDESYIMDLVNQKDRRDDERKEECLEDAYSRYQRAIREDNAQENEELLQTIFSEVLKEKEEEMRLVDKEFDELVEHEVAKHKEKIKGTQSRPFVGTEGKAQPQANIDGAKSKTDTEAKNNETEAITVEETQLKKPDVQESVQNEAKKNNNESKRKPKQQKKRGWGFGLFNFGGDSEEDGSSHDEVKDTKTNEIDSAKFDEAHYNELMDRIKMGDLQENDFFELALLERQKQGEILDEKEIEELKTFRQAREQNERNEQSEQLSLQNSKGAPDVDDTQILEDLDGQHDLESSSNENIREAEPKVAVSSRDENEKESKDEEQPAESEAKTTNLIPNKQDLEPEKEIQTKETSNDDDDDKDIEKLLSGDEIRTMDTLDENGRDVDEHDNSVGVQKPKSGSDKYRQKVNEKSSCQDVPDKDDFSESKVTDNVMGSDDRSTKQMEEFGSSLEDKEWLDKDDFSESKIPDEVMGDDARSSKQMEEFGSSQESTEWTIKEKQKSTCIDEKLEGSITLEESIDADIICELESVTQLRCGLHLTDQQEYELELLMLLRRGETLSEKQKEDFEELKEKRNQINSNDDYMYDLLNRSSSIELVNEDLRHTIELSHRDLNGEALSEDEQIELELFDRRRDGHPLTEDDLEELDLMRSKRKQQNPCFEQPDDLEESKKEDDDSLYRRELLSKQRGGQRLDKKEFQWLQILMKKSRHEELNEKDIEELEIMRNQRNEIEIDIVNTKQLLEEEMKKQERRKIKEQRRKEKEERREQRRLEKEQRQKAKKMRRKKKRDDSETGTSGNIPTVQAKHDESNKGGYAGKTEDTIVSPQIQSPVPMKEKKEEPKRGWGWGGGNNKKKKQQEQLEEAKRIQEELIREQMKALALEAEMEELEREKAMQEQLVQETIEKQKADASEDGSSSWETDSEEDFDDFESDSSSWSSSLDSSVVSKNMSEEPKDDTQNKNQIDESVSKKATQVSKASRKDVAKATSGGDHENAGEEKGSTKKSSLDFHFKKTKKRGSKKTKYGDEVSLGSLQLAKSQEALARASRNAKLTEAEGTKTYDRPWILDDPEHRRIANGYSSNAKDILLSPKKKKVTSVESNATLQFNQSFVRKISVIDSEDEADSAGLALSDVEEGDEDESDDDLDYTKDSFLDSLAQSFRASNNDIEPQDDDNGNDDDVDDDENTETRVAETIEDKEAEFDTTWETVVADENVIAQINQRLRERKRVKETSKDKKKVTEETEESRSLQDVPRLFLFEGEKAQVDTKKKRKQKKKNRSQKKKDRTLTKEFRKAMQDVFDANLEDEYGKGKEAEDDRDDDSAIGPNFAQKPSENFSVYGDDNDDDSDAVSYSESNGAHGDPVDSDEDSDTFDGGYLKRLQTRSMQHDLKKMMSGRVIMPMKDQLSDAVSSASGYDSLEVGRRGPKRKKDGEIASDEIDPADIYTQELEKQQIGKKAFTVASLRKEMEDMKKNNSFNVEGRENFGSFDNFSDFDDINTNQTSKRTTKKKSGTNTSVDNKTLGKGVESFEHHNVGFKQSTLSQLPKNRVSLGGLHGMPATIEEEDDEDDEEAEAILTAGLTSEDFGRGKSENSSMLSLRRLGSVNIKSLKKNSGKKLKSIRSSFQLRKSTQLGSDGLLGGDMNDPFGNGRGPALGEGFQNETRMPVLGTEPLPVPEEQHDDDVRDRRNILTKMNNTLSSSKAMLSKMKKSTSTFGSSYGKRFMLNDDE</sequence>
<organism evidence="3 4">
    <name type="scientific">Pseudo-nitzschia multistriata</name>
    <dbReference type="NCBI Taxonomy" id="183589"/>
    <lineage>
        <taxon>Eukaryota</taxon>
        <taxon>Sar</taxon>
        <taxon>Stramenopiles</taxon>
        <taxon>Ochrophyta</taxon>
        <taxon>Bacillariophyta</taxon>
        <taxon>Bacillariophyceae</taxon>
        <taxon>Bacillariophycidae</taxon>
        <taxon>Bacillariales</taxon>
        <taxon>Bacillariaceae</taxon>
        <taxon>Pseudo-nitzschia</taxon>
    </lineage>
</organism>
<feature type="compositionally biased region" description="Basic residues" evidence="2">
    <location>
        <begin position="1716"/>
        <end position="1726"/>
    </location>
</feature>
<feature type="compositionally biased region" description="Low complexity" evidence="2">
    <location>
        <begin position="72"/>
        <end position="92"/>
    </location>
</feature>
<feature type="compositionally biased region" description="Basic residues" evidence="2">
    <location>
        <begin position="1484"/>
        <end position="1493"/>
    </location>
</feature>
<feature type="region of interest" description="Disordered" evidence="2">
    <location>
        <begin position="1922"/>
        <end position="2075"/>
    </location>
</feature>
<feature type="compositionally biased region" description="Basic residues" evidence="2">
    <location>
        <begin position="867"/>
        <end position="876"/>
    </location>
</feature>
<reference evidence="3 4" key="1">
    <citation type="submission" date="2019-01" db="EMBL/GenBank/DDBJ databases">
        <authorList>
            <person name="Ferrante I. M."/>
        </authorList>
    </citation>
    <scope>NUCLEOTIDE SEQUENCE [LARGE SCALE GENOMIC DNA]</scope>
    <source>
        <strain evidence="3 4">B856</strain>
    </source>
</reference>
<feature type="compositionally biased region" description="Basic and acidic residues" evidence="2">
    <location>
        <begin position="1539"/>
        <end position="1548"/>
    </location>
</feature>
<feature type="coiled-coil region" evidence="1">
    <location>
        <begin position="1261"/>
        <end position="1288"/>
    </location>
</feature>
<feature type="compositionally biased region" description="Polar residues" evidence="2">
    <location>
        <begin position="102"/>
        <end position="115"/>
    </location>
</feature>
<feature type="compositionally biased region" description="Basic and acidic residues" evidence="2">
    <location>
        <begin position="1108"/>
        <end position="1119"/>
    </location>
</feature>